<proteinExistence type="predicted"/>
<dbReference type="Proteomes" id="UP001172721">
    <property type="component" value="Unassembled WGS sequence"/>
</dbReference>
<feature type="compositionally biased region" description="Basic and acidic residues" evidence="1">
    <location>
        <begin position="26"/>
        <end position="35"/>
    </location>
</feature>
<feature type="compositionally biased region" description="Polar residues" evidence="1">
    <location>
        <begin position="36"/>
        <end position="47"/>
    </location>
</feature>
<evidence type="ECO:0000313" key="2">
    <source>
        <dbReference type="EMBL" id="MDN4523695.1"/>
    </source>
</evidence>
<comment type="caution">
    <text evidence="2">The sequence shown here is derived from an EMBL/GenBank/DDBJ whole genome shotgun (WGS) entry which is preliminary data.</text>
</comment>
<dbReference type="EMBL" id="JAUHTR010000001">
    <property type="protein sequence ID" value="MDN4523695.1"/>
    <property type="molecule type" value="Genomic_DNA"/>
</dbReference>
<evidence type="ECO:0008006" key="4">
    <source>
        <dbReference type="Google" id="ProtNLM"/>
    </source>
</evidence>
<accession>A0ABT8HSD6</accession>
<sequence length="47" mass="5231">MSKHSKSKRAVQQGADAVKNVNAEQHLNEEIKETQQEVQKNITLGGQ</sequence>
<keyword evidence="3" id="KW-1185">Reference proteome</keyword>
<organism evidence="2 3">
    <name type="scientific">Fictibacillus fluitans</name>
    <dbReference type="NCBI Taxonomy" id="3058422"/>
    <lineage>
        <taxon>Bacteria</taxon>
        <taxon>Bacillati</taxon>
        <taxon>Bacillota</taxon>
        <taxon>Bacilli</taxon>
        <taxon>Bacillales</taxon>
        <taxon>Fictibacillaceae</taxon>
        <taxon>Fictibacillus</taxon>
    </lineage>
</organism>
<evidence type="ECO:0000256" key="1">
    <source>
        <dbReference type="SAM" id="MobiDB-lite"/>
    </source>
</evidence>
<name>A0ABT8HSD6_9BACL</name>
<reference evidence="2" key="1">
    <citation type="submission" date="2023-07" db="EMBL/GenBank/DDBJ databases">
        <title>Fictibacillus sp. isolated from freshwater pond.</title>
        <authorList>
            <person name="Kirdat K."/>
            <person name="Bhat A."/>
            <person name="Mourya A."/>
            <person name="Yadav A."/>
        </authorList>
    </citation>
    <scope>NUCLEOTIDE SEQUENCE</scope>
    <source>
        <strain evidence="2">NE201</strain>
    </source>
</reference>
<evidence type="ECO:0000313" key="3">
    <source>
        <dbReference type="Proteomes" id="UP001172721"/>
    </source>
</evidence>
<protein>
    <recommendedName>
        <fullName evidence="4">Small, acid-soluble spore protein gamma-type</fullName>
    </recommendedName>
</protein>
<gene>
    <name evidence="2" type="ORF">QYB97_04380</name>
</gene>
<dbReference type="RefSeq" id="WP_301164707.1">
    <property type="nucleotide sequence ID" value="NZ_JAUHTR010000001.1"/>
</dbReference>
<feature type="region of interest" description="Disordered" evidence="1">
    <location>
        <begin position="1"/>
        <end position="47"/>
    </location>
</feature>